<organism evidence="1">
    <name type="scientific">Anguilla anguilla</name>
    <name type="common">European freshwater eel</name>
    <name type="synonym">Muraena anguilla</name>
    <dbReference type="NCBI Taxonomy" id="7936"/>
    <lineage>
        <taxon>Eukaryota</taxon>
        <taxon>Metazoa</taxon>
        <taxon>Chordata</taxon>
        <taxon>Craniata</taxon>
        <taxon>Vertebrata</taxon>
        <taxon>Euteleostomi</taxon>
        <taxon>Actinopterygii</taxon>
        <taxon>Neopterygii</taxon>
        <taxon>Teleostei</taxon>
        <taxon>Anguilliformes</taxon>
        <taxon>Anguillidae</taxon>
        <taxon>Anguilla</taxon>
    </lineage>
</organism>
<evidence type="ECO:0000313" key="1">
    <source>
        <dbReference type="EMBL" id="JAH41132.1"/>
    </source>
</evidence>
<reference evidence="1" key="1">
    <citation type="submission" date="2014-11" db="EMBL/GenBank/DDBJ databases">
        <authorList>
            <person name="Amaro Gonzalez C."/>
        </authorList>
    </citation>
    <scope>NUCLEOTIDE SEQUENCE</scope>
</reference>
<dbReference type="EMBL" id="GBXM01067445">
    <property type="protein sequence ID" value="JAH41132.1"/>
    <property type="molecule type" value="Transcribed_RNA"/>
</dbReference>
<name>A0A0E9SIQ8_ANGAN</name>
<accession>A0A0E9SIQ8</accession>
<reference evidence="1" key="2">
    <citation type="journal article" date="2015" name="Fish Shellfish Immunol.">
        <title>Early steps in the European eel (Anguilla anguilla)-Vibrio vulnificus interaction in the gills: Role of the RtxA13 toxin.</title>
        <authorList>
            <person name="Callol A."/>
            <person name="Pajuelo D."/>
            <person name="Ebbesson L."/>
            <person name="Teles M."/>
            <person name="MacKenzie S."/>
            <person name="Amaro C."/>
        </authorList>
    </citation>
    <scope>NUCLEOTIDE SEQUENCE</scope>
</reference>
<protein>
    <submittedName>
        <fullName evidence="1">Uncharacterized protein</fullName>
    </submittedName>
</protein>
<sequence length="16" mass="1875">MQYCQQDSKKQVGCTK</sequence>
<proteinExistence type="predicted"/>
<dbReference type="AlphaFoldDB" id="A0A0E9SIQ8"/>